<feature type="compositionally biased region" description="Basic and acidic residues" evidence="1">
    <location>
        <begin position="1"/>
        <end position="11"/>
    </location>
</feature>
<proteinExistence type="predicted"/>
<dbReference type="EMBL" id="CP043494">
    <property type="protein sequence ID" value="WNG45532.1"/>
    <property type="molecule type" value="Genomic_DNA"/>
</dbReference>
<evidence type="ECO:0000313" key="2">
    <source>
        <dbReference type="EMBL" id="WNG45532.1"/>
    </source>
</evidence>
<dbReference type="RefSeq" id="WP_395820549.1">
    <property type="nucleotide sequence ID" value="NZ_CP043494.1"/>
</dbReference>
<accession>A0ABY9WUL4</accession>
<feature type="compositionally biased region" description="Polar residues" evidence="1">
    <location>
        <begin position="41"/>
        <end position="56"/>
    </location>
</feature>
<reference evidence="2 3" key="1">
    <citation type="submission" date="2019-08" db="EMBL/GenBank/DDBJ databases">
        <title>Archangium and Cystobacter genomes.</title>
        <authorList>
            <person name="Chen I.-C.K."/>
            <person name="Wielgoss S."/>
        </authorList>
    </citation>
    <scope>NUCLEOTIDE SEQUENCE [LARGE SCALE GENOMIC DNA]</scope>
    <source>
        <strain evidence="2 3">Cbm 6</strain>
    </source>
</reference>
<evidence type="ECO:0000313" key="3">
    <source>
        <dbReference type="Proteomes" id="UP001611383"/>
    </source>
</evidence>
<dbReference type="Proteomes" id="UP001611383">
    <property type="component" value="Chromosome"/>
</dbReference>
<evidence type="ECO:0000256" key="1">
    <source>
        <dbReference type="SAM" id="MobiDB-lite"/>
    </source>
</evidence>
<feature type="compositionally biased region" description="Polar residues" evidence="1">
    <location>
        <begin position="12"/>
        <end position="30"/>
    </location>
</feature>
<sequence length="66" mass="7026">MSMSKNTEKDTGLQTGRRSAAPGTQGQANTGAREHGEEIAPQTSWTSAAPGSQGEANTRARLNRRR</sequence>
<feature type="region of interest" description="Disordered" evidence="1">
    <location>
        <begin position="1"/>
        <end position="66"/>
    </location>
</feature>
<keyword evidence="3" id="KW-1185">Reference proteome</keyword>
<protein>
    <submittedName>
        <fullName evidence="2">Uncharacterized protein</fullName>
    </submittedName>
</protein>
<organism evidence="2 3">
    <name type="scientific">Archangium minus</name>
    <dbReference type="NCBI Taxonomy" id="83450"/>
    <lineage>
        <taxon>Bacteria</taxon>
        <taxon>Pseudomonadati</taxon>
        <taxon>Myxococcota</taxon>
        <taxon>Myxococcia</taxon>
        <taxon>Myxococcales</taxon>
        <taxon>Cystobacterineae</taxon>
        <taxon>Archangiaceae</taxon>
        <taxon>Archangium</taxon>
    </lineage>
</organism>
<gene>
    <name evidence="2" type="ORF">F0U60_16580</name>
</gene>
<name>A0ABY9WUL4_9BACT</name>